<accession>A0A9Q1EW83</accession>
<reference evidence="1" key="1">
    <citation type="journal article" date="2023" name="Science">
        <title>Genome structures resolve the early diversification of teleost fishes.</title>
        <authorList>
            <person name="Parey E."/>
            <person name="Louis A."/>
            <person name="Montfort J."/>
            <person name="Bouchez O."/>
            <person name="Roques C."/>
            <person name="Iampietro C."/>
            <person name="Lluch J."/>
            <person name="Castinel A."/>
            <person name="Donnadieu C."/>
            <person name="Desvignes T."/>
            <person name="Floi Bucao C."/>
            <person name="Jouanno E."/>
            <person name="Wen M."/>
            <person name="Mejri S."/>
            <person name="Dirks R."/>
            <person name="Jansen H."/>
            <person name="Henkel C."/>
            <person name="Chen W.J."/>
            <person name="Zahm M."/>
            <person name="Cabau C."/>
            <person name="Klopp C."/>
            <person name="Thompson A.W."/>
            <person name="Robinson-Rechavi M."/>
            <person name="Braasch I."/>
            <person name="Lecointre G."/>
            <person name="Bobe J."/>
            <person name="Postlethwait J.H."/>
            <person name="Berthelot C."/>
            <person name="Roest Crollius H."/>
            <person name="Guiguen Y."/>
        </authorList>
    </citation>
    <scope>NUCLEOTIDE SEQUENCE</scope>
    <source>
        <strain evidence="1">WJC10195</strain>
    </source>
</reference>
<dbReference type="AlphaFoldDB" id="A0A9Q1EW83"/>
<organism evidence="1 2">
    <name type="scientific">Synaphobranchus kaupii</name>
    <name type="common">Kaup's arrowtooth eel</name>
    <dbReference type="NCBI Taxonomy" id="118154"/>
    <lineage>
        <taxon>Eukaryota</taxon>
        <taxon>Metazoa</taxon>
        <taxon>Chordata</taxon>
        <taxon>Craniata</taxon>
        <taxon>Vertebrata</taxon>
        <taxon>Euteleostomi</taxon>
        <taxon>Actinopterygii</taxon>
        <taxon>Neopterygii</taxon>
        <taxon>Teleostei</taxon>
        <taxon>Anguilliformes</taxon>
        <taxon>Synaphobranchidae</taxon>
        <taxon>Synaphobranchus</taxon>
    </lineage>
</organism>
<protein>
    <submittedName>
        <fullName evidence="1">Uncharacterized protein</fullName>
    </submittedName>
</protein>
<evidence type="ECO:0000313" key="2">
    <source>
        <dbReference type="Proteomes" id="UP001152622"/>
    </source>
</evidence>
<dbReference type="Proteomes" id="UP001152622">
    <property type="component" value="Chromosome 12"/>
</dbReference>
<sequence length="161" mass="17221">MCCISLKDGRGASCRRSRERTVIEMIGFCTVPNGVQSQAIPLANTDGWKWISNLGNVQITTDVGSRSSRGRPGASCRRSRERTVIEMIGFCTVPNGVQSQAIPLANTDGWKWISNLGNVQITTDVGSRSSRVSGSNGALCSSLRARGRAGLGVDDEYLTLG</sequence>
<proteinExistence type="predicted"/>
<evidence type="ECO:0000313" key="1">
    <source>
        <dbReference type="EMBL" id="KAJ8346174.1"/>
    </source>
</evidence>
<dbReference type="EMBL" id="JAINUF010000012">
    <property type="protein sequence ID" value="KAJ8346174.1"/>
    <property type="molecule type" value="Genomic_DNA"/>
</dbReference>
<gene>
    <name evidence="1" type="ORF">SKAU_G00303670</name>
</gene>
<name>A0A9Q1EW83_SYNKA</name>
<keyword evidence="2" id="KW-1185">Reference proteome</keyword>
<comment type="caution">
    <text evidence="1">The sequence shown here is derived from an EMBL/GenBank/DDBJ whole genome shotgun (WGS) entry which is preliminary data.</text>
</comment>